<dbReference type="Pfam" id="PF00883">
    <property type="entry name" value="Peptidase_M17"/>
    <property type="match status" value="1"/>
</dbReference>
<gene>
    <name evidence="6" type="ORF">METZ01_LOCUS351882</name>
</gene>
<feature type="non-terminal residue" evidence="6">
    <location>
        <position position="1"/>
    </location>
</feature>
<keyword evidence="2" id="KW-0031">Aminopeptidase</keyword>
<sequence length="319" mass="35024">ISFYKEDRIIIYPDGIISSKVSFVNSVGELLLGLKLSSYEFNKYHTKKEIKKKKKVKIHSSQYTRISKNIEKIEAVLEGVRLTRDLVTEPPNFMTPPKIAENAKSLETLGVKVKILGEKEMKKLGMGALLGVGQGSIHESQLVIMEWTGSRNKKKKPIAFVGKGVSFDTGGVSLKPSNGMEEMKYDMGGSAVVIGLIKALASRKAKVNAIGVVGLVENHIGSKAQRPSDVVKSYSGQTIEVLNTDAEGRLVLADALWYTQEQYIPEAIIDLATLTGAIIVALGDEYAGLFSNNDKLSKRLTESGEIEGEKLWRLPLNDR</sequence>
<dbReference type="Gene3D" id="3.40.220.10">
    <property type="entry name" value="Leucine Aminopeptidase, subunit E, domain 1"/>
    <property type="match status" value="1"/>
</dbReference>
<proteinExistence type="inferred from homology"/>
<dbReference type="InterPro" id="IPR011356">
    <property type="entry name" value="Leucine_aapep/pepB"/>
</dbReference>
<dbReference type="GO" id="GO:0005737">
    <property type="term" value="C:cytoplasm"/>
    <property type="evidence" value="ECO:0007669"/>
    <property type="project" value="InterPro"/>
</dbReference>
<dbReference type="PROSITE" id="PS00631">
    <property type="entry name" value="CYTOSOL_AP"/>
    <property type="match status" value="1"/>
</dbReference>
<dbReference type="CDD" id="cd00433">
    <property type="entry name" value="Peptidase_M17"/>
    <property type="match status" value="1"/>
</dbReference>
<evidence type="ECO:0000256" key="4">
    <source>
        <dbReference type="ARBA" id="ARBA00022801"/>
    </source>
</evidence>
<comment type="similarity">
    <text evidence="1">Belongs to the peptidase M17 family.</text>
</comment>
<dbReference type="PANTHER" id="PTHR11963">
    <property type="entry name" value="LEUCINE AMINOPEPTIDASE-RELATED"/>
    <property type="match status" value="1"/>
</dbReference>
<evidence type="ECO:0000256" key="1">
    <source>
        <dbReference type="ARBA" id="ARBA00009528"/>
    </source>
</evidence>
<evidence type="ECO:0000256" key="3">
    <source>
        <dbReference type="ARBA" id="ARBA00022670"/>
    </source>
</evidence>
<feature type="domain" description="Cytosol aminopeptidase" evidence="5">
    <location>
        <begin position="243"/>
        <end position="250"/>
    </location>
</feature>
<dbReference type="PANTHER" id="PTHR11963:SF23">
    <property type="entry name" value="CYTOSOL AMINOPEPTIDASE"/>
    <property type="match status" value="1"/>
</dbReference>
<keyword evidence="4" id="KW-0378">Hydrolase</keyword>
<dbReference type="InterPro" id="IPR043472">
    <property type="entry name" value="Macro_dom-like"/>
</dbReference>
<dbReference type="GO" id="GO:0006508">
    <property type="term" value="P:proteolysis"/>
    <property type="evidence" value="ECO:0007669"/>
    <property type="project" value="UniProtKB-KW"/>
</dbReference>
<protein>
    <recommendedName>
        <fullName evidence="5">Cytosol aminopeptidase domain-containing protein</fullName>
    </recommendedName>
</protein>
<dbReference type="SUPFAM" id="SSF53187">
    <property type="entry name" value="Zn-dependent exopeptidases"/>
    <property type="match status" value="1"/>
</dbReference>
<evidence type="ECO:0000256" key="2">
    <source>
        <dbReference type="ARBA" id="ARBA00022438"/>
    </source>
</evidence>
<keyword evidence="3" id="KW-0645">Protease</keyword>
<dbReference type="PRINTS" id="PR00481">
    <property type="entry name" value="LAMNOPPTDASE"/>
</dbReference>
<name>A0A382RQ06_9ZZZZ</name>
<dbReference type="InterPro" id="IPR000819">
    <property type="entry name" value="Peptidase_M17_C"/>
</dbReference>
<dbReference type="EMBL" id="UINC01122915">
    <property type="protein sequence ID" value="SVC99028.1"/>
    <property type="molecule type" value="Genomic_DNA"/>
</dbReference>
<dbReference type="NCBIfam" id="NF002077">
    <property type="entry name" value="PRK00913.2-4"/>
    <property type="match status" value="1"/>
</dbReference>
<dbReference type="Gene3D" id="3.40.630.10">
    <property type="entry name" value="Zn peptidases"/>
    <property type="match status" value="1"/>
</dbReference>
<evidence type="ECO:0000259" key="5">
    <source>
        <dbReference type="PROSITE" id="PS00631"/>
    </source>
</evidence>
<dbReference type="AlphaFoldDB" id="A0A382RQ06"/>
<reference evidence="6" key="1">
    <citation type="submission" date="2018-05" db="EMBL/GenBank/DDBJ databases">
        <authorList>
            <person name="Lanie J.A."/>
            <person name="Ng W.-L."/>
            <person name="Kazmierczak K.M."/>
            <person name="Andrzejewski T.M."/>
            <person name="Davidsen T.M."/>
            <person name="Wayne K.J."/>
            <person name="Tettelin H."/>
            <person name="Glass J.I."/>
            <person name="Rusch D."/>
            <person name="Podicherti R."/>
            <person name="Tsui H.-C.T."/>
            <person name="Winkler M.E."/>
        </authorList>
    </citation>
    <scope>NUCLEOTIDE SEQUENCE</scope>
</reference>
<accession>A0A382RQ06</accession>
<organism evidence="6">
    <name type="scientific">marine metagenome</name>
    <dbReference type="NCBI Taxonomy" id="408172"/>
    <lineage>
        <taxon>unclassified sequences</taxon>
        <taxon>metagenomes</taxon>
        <taxon>ecological metagenomes</taxon>
    </lineage>
</organism>
<feature type="non-terminal residue" evidence="6">
    <location>
        <position position="319"/>
    </location>
</feature>
<dbReference type="GO" id="GO:0030145">
    <property type="term" value="F:manganese ion binding"/>
    <property type="evidence" value="ECO:0007669"/>
    <property type="project" value="InterPro"/>
</dbReference>
<evidence type="ECO:0000313" key="6">
    <source>
        <dbReference type="EMBL" id="SVC99028.1"/>
    </source>
</evidence>
<dbReference type="GO" id="GO:0070006">
    <property type="term" value="F:metalloaminopeptidase activity"/>
    <property type="evidence" value="ECO:0007669"/>
    <property type="project" value="InterPro"/>
</dbReference>